<evidence type="ECO:0000313" key="2">
    <source>
        <dbReference type="EMBL" id="PYD68157.1"/>
    </source>
</evidence>
<sequence>MRFTGRVFRAHNPRWSFTPLSGDGAALHGGRFNPVGTPALYTSLRMETAWLEAQQGFPFKPQPLTICAYDVDSEPIVDLTNLSSLNDRGFSPATLACPWEDLADQGKTPPSWELAKALMADGAAGIIVPSFAPGATEHDRNLVFWAWSDSLPSRVTVIDDERRLPTTAASWP</sequence>
<dbReference type="InterPro" id="IPR014914">
    <property type="entry name" value="RES_dom"/>
</dbReference>
<dbReference type="AlphaFoldDB" id="A0A2V4QXI3"/>
<dbReference type="Pfam" id="PF08808">
    <property type="entry name" value="RES"/>
    <property type="match status" value="1"/>
</dbReference>
<comment type="caution">
    <text evidence="2">The sequence shown here is derived from an EMBL/GenBank/DDBJ whole genome shotgun (WGS) entry which is preliminary data.</text>
</comment>
<dbReference type="Proteomes" id="UP000247371">
    <property type="component" value="Unassembled WGS sequence"/>
</dbReference>
<organism evidence="2 3">
    <name type="scientific">Komagataeibacter swingsii</name>
    <dbReference type="NCBI Taxonomy" id="215220"/>
    <lineage>
        <taxon>Bacteria</taxon>
        <taxon>Pseudomonadati</taxon>
        <taxon>Pseudomonadota</taxon>
        <taxon>Alphaproteobacteria</taxon>
        <taxon>Acetobacterales</taxon>
        <taxon>Acetobacteraceae</taxon>
        <taxon>Komagataeibacter</taxon>
    </lineage>
</organism>
<evidence type="ECO:0000259" key="1">
    <source>
        <dbReference type="SMART" id="SM00953"/>
    </source>
</evidence>
<accession>A0A2V4QXI3</accession>
<evidence type="ECO:0000313" key="3">
    <source>
        <dbReference type="Proteomes" id="UP000247371"/>
    </source>
</evidence>
<reference evidence="2 3" key="1">
    <citation type="submission" date="2017-07" db="EMBL/GenBank/DDBJ databases">
        <title>A draft genome sequence of Komagataeibacter swingsii LMG 22125.</title>
        <authorList>
            <person name="Skraban J."/>
            <person name="Cleenwerck I."/>
            <person name="Vandamme P."/>
            <person name="Trcek J."/>
        </authorList>
    </citation>
    <scope>NUCLEOTIDE SEQUENCE [LARGE SCALE GENOMIC DNA]</scope>
    <source>
        <strain evidence="2 3">LMG 22125</strain>
    </source>
</reference>
<gene>
    <name evidence="2" type="ORF">CFR76_16680</name>
</gene>
<protein>
    <recommendedName>
        <fullName evidence="1">RES domain-containing protein</fullName>
    </recommendedName>
</protein>
<feature type="domain" description="RES" evidence="1">
    <location>
        <begin position="19"/>
        <end position="158"/>
    </location>
</feature>
<name>A0A2V4QXI3_9PROT</name>
<dbReference type="EMBL" id="NKUB01000054">
    <property type="protein sequence ID" value="PYD68157.1"/>
    <property type="molecule type" value="Genomic_DNA"/>
</dbReference>
<dbReference type="RefSeq" id="WP_081471034.1">
    <property type="nucleotide sequence ID" value="NZ_NKUB01000054.1"/>
</dbReference>
<proteinExistence type="predicted"/>
<dbReference type="SMART" id="SM00953">
    <property type="entry name" value="RES"/>
    <property type="match status" value="1"/>
</dbReference>
<keyword evidence="3" id="KW-1185">Reference proteome</keyword>